<evidence type="ECO:0000256" key="1">
    <source>
        <dbReference type="PROSITE-ProRule" id="PRU00169"/>
    </source>
</evidence>
<dbReference type="PROSITE" id="PS51831">
    <property type="entry name" value="HD"/>
    <property type="match status" value="1"/>
</dbReference>
<dbReference type="EMBL" id="JACYTR010000003">
    <property type="protein sequence ID" value="MBD8524560.1"/>
    <property type="molecule type" value="Genomic_DNA"/>
</dbReference>
<dbReference type="SUPFAM" id="SSF52172">
    <property type="entry name" value="CheY-like"/>
    <property type="match status" value="1"/>
</dbReference>
<dbReference type="InterPro" id="IPR006674">
    <property type="entry name" value="HD_domain"/>
</dbReference>
<dbReference type="SUPFAM" id="SSF109604">
    <property type="entry name" value="HD-domain/PDEase-like"/>
    <property type="match status" value="1"/>
</dbReference>
<evidence type="ECO:0000313" key="6">
    <source>
        <dbReference type="EMBL" id="MBD8524560.1"/>
    </source>
</evidence>
<reference evidence="6 7" key="1">
    <citation type="submission" date="2020-09" db="EMBL/GenBank/DDBJ databases">
        <title>Pseudoxanthomonas sp. CAU 1598 isolated from sand of Yaerae Beach.</title>
        <authorList>
            <person name="Kim W."/>
        </authorList>
    </citation>
    <scope>NUCLEOTIDE SEQUENCE [LARGE SCALE GENOMIC DNA]</scope>
    <source>
        <strain evidence="6 7">CAU 1598</strain>
    </source>
</reference>
<dbReference type="SMART" id="SM00448">
    <property type="entry name" value="REC"/>
    <property type="match status" value="1"/>
</dbReference>
<evidence type="ECO:0000256" key="2">
    <source>
        <dbReference type="SAM" id="MobiDB-lite"/>
    </source>
</evidence>
<gene>
    <name evidence="6" type="ORF">IFO71_02295</name>
</gene>
<feature type="domain" description="HD" evidence="4">
    <location>
        <begin position="339"/>
        <end position="463"/>
    </location>
</feature>
<dbReference type="InterPro" id="IPR003607">
    <property type="entry name" value="HD/PDEase_dom"/>
</dbReference>
<feature type="domain" description="Response regulatory" evidence="3">
    <location>
        <begin position="25"/>
        <end position="149"/>
    </location>
</feature>
<evidence type="ECO:0000259" key="5">
    <source>
        <dbReference type="PROSITE" id="PS51832"/>
    </source>
</evidence>
<dbReference type="InterPro" id="IPR052020">
    <property type="entry name" value="Cyclic_di-GMP/3'3'-cGAMP_PDE"/>
</dbReference>
<dbReference type="Gene3D" id="1.10.3210.10">
    <property type="entry name" value="Hypothetical protein af1432"/>
    <property type="match status" value="1"/>
</dbReference>
<organism evidence="6 7">
    <name type="scientific">Pseudomarimonas arenosa</name>
    <dbReference type="NCBI Taxonomy" id="2774145"/>
    <lineage>
        <taxon>Bacteria</taxon>
        <taxon>Pseudomonadati</taxon>
        <taxon>Pseudomonadota</taxon>
        <taxon>Gammaproteobacteria</taxon>
        <taxon>Lysobacterales</taxon>
        <taxon>Lysobacteraceae</taxon>
        <taxon>Pseudomarimonas</taxon>
    </lineage>
</organism>
<dbReference type="Pfam" id="PF11849">
    <property type="entry name" value="DUF3369"/>
    <property type="match status" value="1"/>
</dbReference>
<feature type="region of interest" description="Disordered" evidence="2">
    <location>
        <begin position="1"/>
        <end position="21"/>
    </location>
</feature>
<dbReference type="PROSITE" id="PS50110">
    <property type="entry name" value="RESPONSE_REGULATORY"/>
    <property type="match status" value="1"/>
</dbReference>
<dbReference type="PANTHER" id="PTHR45228">
    <property type="entry name" value="CYCLIC DI-GMP PHOSPHODIESTERASE TM_0186-RELATED"/>
    <property type="match status" value="1"/>
</dbReference>
<feature type="domain" description="HD-GYP" evidence="5">
    <location>
        <begin position="317"/>
        <end position="514"/>
    </location>
</feature>
<dbReference type="InterPro" id="IPR021800">
    <property type="entry name" value="DUF3369"/>
</dbReference>
<dbReference type="GO" id="GO:0008081">
    <property type="term" value="F:phosphoric diester hydrolase activity"/>
    <property type="evidence" value="ECO:0007669"/>
    <property type="project" value="UniProtKB-ARBA"/>
</dbReference>
<evidence type="ECO:0000259" key="4">
    <source>
        <dbReference type="PROSITE" id="PS51831"/>
    </source>
</evidence>
<dbReference type="Proteomes" id="UP000613768">
    <property type="component" value="Unassembled WGS sequence"/>
</dbReference>
<name>A0AAW3ZHZ2_9GAMM</name>
<accession>A0AAW3ZHZ2</accession>
<dbReference type="SMART" id="SM00471">
    <property type="entry name" value="HDc"/>
    <property type="match status" value="1"/>
</dbReference>
<proteinExistence type="predicted"/>
<dbReference type="GO" id="GO:0000160">
    <property type="term" value="P:phosphorelay signal transduction system"/>
    <property type="evidence" value="ECO:0007669"/>
    <property type="project" value="InterPro"/>
</dbReference>
<evidence type="ECO:0000313" key="7">
    <source>
        <dbReference type="Proteomes" id="UP000613768"/>
    </source>
</evidence>
<dbReference type="AlphaFoldDB" id="A0AAW3ZHZ2"/>
<evidence type="ECO:0000259" key="3">
    <source>
        <dbReference type="PROSITE" id="PS50110"/>
    </source>
</evidence>
<dbReference type="Gene3D" id="3.40.50.2300">
    <property type="match status" value="1"/>
</dbReference>
<dbReference type="InterPro" id="IPR001789">
    <property type="entry name" value="Sig_transdc_resp-reg_receiver"/>
</dbReference>
<dbReference type="RefSeq" id="WP_192027908.1">
    <property type="nucleotide sequence ID" value="NZ_JACYTR010000003.1"/>
</dbReference>
<keyword evidence="7" id="KW-1185">Reference proteome</keyword>
<keyword evidence="1" id="KW-0597">Phosphoprotein</keyword>
<comment type="caution">
    <text evidence="6">The sequence shown here is derived from an EMBL/GenBank/DDBJ whole genome shotgun (WGS) entry which is preliminary data.</text>
</comment>
<sequence length="514" mass="58195">MSSVDSWLLDDPTEAPTGAHSPGWKVLVVDDEEEVHSVTQMVLQHFEFERRPLHLMHAYSGNEAVELIASNEDIALILLDVVMENDAAGLQAVKRIRDELGNRRVRIVLRTGQPGQAPEHEVIANYDINDYKDKTELTAQKLKTLLYAALRSYRDLVTIESNQRGLEKVIEATASVYEQRELQRFASAVLMQMTHLLQLRDDAVYLKAVPALIASTHEEHRLIIEAGSGDYQAYIAHEAENVLPPEVVADLREAIRQRNSVFKPDHYVLHYASSSGVQSVMYVGLDEPLDIFQQELLELFCANVSVAFENLHLNRDLEESQKEMVYLLGEAVECRSNETGSHVRRVADMSYFLAIQARLDPAAAELIRIASPMHDVGKVGIPDAILNKPGRLTEAEFEVMKTHATMGYEMLSRSNRRVFQVAARLARDHHEHWDGQGYPRGLSGADISIEGRITAIADVLDALLSVRCYKPAWPKDEVLKYFRDERGRKFDPDLTDIVLNQFDTLLEIRNRHLD</sequence>
<protein>
    <submittedName>
        <fullName evidence="6">DUF3369 domain-containing protein</fullName>
    </submittedName>
</protein>
<dbReference type="PANTHER" id="PTHR45228:SF9">
    <property type="entry name" value="3'3'-CGAMP-SPECIFIC PHOSPHODIESTERASE 2"/>
    <property type="match status" value="1"/>
</dbReference>
<dbReference type="InterPro" id="IPR037522">
    <property type="entry name" value="HD_GYP_dom"/>
</dbReference>
<dbReference type="Pfam" id="PF13487">
    <property type="entry name" value="HD_5"/>
    <property type="match status" value="1"/>
</dbReference>
<dbReference type="Pfam" id="PF00072">
    <property type="entry name" value="Response_reg"/>
    <property type="match status" value="1"/>
</dbReference>
<dbReference type="InterPro" id="IPR011006">
    <property type="entry name" value="CheY-like_superfamily"/>
</dbReference>
<dbReference type="PROSITE" id="PS51832">
    <property type="entry name" value="HD_GYP"/>
    <property type="match status" value="1"/>
</dbReference>
<dbReference type="CDD" id="cd00077">
    <property type="entry name" value="HDc"/>
    <property type="match status" value="1"/>
</dbReference>
<feature type="modified residue" description="4-aspartylphosphate" evidence="1">
    <location>
        <position position="80"/>
    </location>
</feature>